<dbReference type="OrthoDB" id="249612at2759"/>
<evidence type="ECO:0000256" key="5">
    <source>
        <dbReference type="ARBA" id="ARBA00023187"/>
    </source>
</evidence>
<dbReference type="InterPro" id="IPR036875">
    <property type="entry name" value="Znf_CCHC_sf"/>
</dbReference>
<dbReference type="GO" id="GO:0008270">
    <property type="term" value="F:zinc ion binding"/>
    <property type="evidence" value="ECO:0007669"/>
    <property type="project" value="UniProtKB-KW"/>
</dbReference>
<keyword evidence="3 8" id="KW-0507">mRNA processing</keyword>
<dbReference type="InterPro" id="IPR001878">
    <property type="entry name" value="Znf_CCHC"/>
</dbReference>
<comment type="caution">
    <text evidence="11">The sequence shown here is derived from an EMBL/GenBank/DDBJ whole genome shotgun (WGS) entry which is preliminary data.</text>
</comment>
<dbReference type="Pfam" id="PF11708">
    <property type="entry name" value="Slu7"/>
    <property type="match status" value="1"/>
</dbReference>
<feature type="region of interest" description="Disordered" evidence="9">
    <location>
        <begin position="404"/>
        <end position="493"/>
    </location>
</feature>
<evidence type="ECO:0000313" key="11">
    <source>
        <dbReference type="EMBL" id="CAD0115214.1"/>
    </source>
</evidence>
<sequence length="493" mass="55857">MPPPPPPKKPTEPQGKNERNEYIPSFISKKPFYIDDATASQEDYLEHQRLQAQKDESLATQRWYTRGQRAGAATATKYRKGACENCGAMGHQKKDCLYRQRKVGAKFTGRDIKADETGQDINMGWEAKRDRWSGYDARAYQEVVDEYNDLQAIKDAKRKASGIPEEGDEDDEAANQEDGDKYEEETDMGRKQPNSSRNLRLREDTAGYLKNLDLESAKYDPKTRTLIDDAEGEFQRASGDAAEFARAQRYAWETAENSGSNNVHLQANPTAGEHYRKKEVEEAAAKKEATRKALLEKYGGQEHLAADPLKRIAVTENEIYVEYDERGRIKGLPEKKEKSMYAEDVLPNNHTSVFGSWWKNFTWGYACCHSTMKNSYCVGEAGKTASSNADKLATGALLEDPAALRSNTATEVPKSIAWREEERNEEHVPNAPDRPEKARMDEQHSNKAPEDRKRKLDEIRDGVTEEELDEYRKKRNAGNDPMAGLLGKDELVE</sequence>
<dbReference type="InterPro" id="IPR021715">
    <property type="entry name" value="Slu7_dom"/>
</dbReference>
<evidence type="ECO:0000256" key="7">
    <source>
        <dbReference type="PROSITE-ProRule" id="PRU00047"/>
    </source>
</evidence>
<keyword evidence="7" id="KW-0479">Metal-binding</keyword>
<feature type="region of interest" description="Disordered" evidence="9">
    <location>
        <begin position="158"/>
        <end position="203"/>
    </location>
</feature>
<keyword evidence="4 8" id="KW-0747">Spliceosome</keyword>
<dbReference type="AlphaFoldDB" id="A0A9N8KQQ3"/>
<feature type="region of interest" description="Disordered" evidence="9">
    <location>
        <begin position="1"/>
        <end position="23"/>
    </location>
</feature>
<dbReference type="PANTHER" id="PTHR12942:SF2">
    <property type="entry name" value="PRE-MRNA-SPLICING FACTOR SLU7"/>
    <property type="match status" value="1"/>
</dbReference>
<accession>A0A9N8KQQ3</accession>
<comment type="function">
    <text evidence="8">Involved in pre-mRNA splicing.</text>
</comment>
<gene>
    <name evidence="11" type="ORF">AWRI4620_LOCUS9469</name>
</gene>
<comment type="subunit">
    <text evidence="8">Associated with the spliceosome.</text>
</comment>
<dbReference type="GO" id="GO:0005681">
    <property type="term" value="C:spliceosomal complex"/>
    <property type="evidence" value="ECO:0007669"/>
    <property type="project" value="UniProtKB-UniRule"/>
</dbReference>
<keyword evidence="7" id="KW-0863">Zinc-finger</keyword>
<dbReference type="EMBL" id="CAINUL010000019">
    <property type="protein sequence ID" value="CAD0115214.1"/>
    <property type="molecule type" value="Genomic_DNA"/>
</dbReference>
<dbReference type="InterPro" id="IPR039974">
    <property type="entry name" value="Splicing_factor_SLU7"/>
</dbReference>
<dbReference type="GO" id="GO:0030628">
    <property type="term" value="F:pre-mRNA 3'-splice site binding"/>
    <property type="evidence" value="ECO:0007669"/>
    <property type="project" value="UniProtKB-UniRule"/>
</dbReference>
<organism evidence="11 12">
    <name type="scientific">Aureobasidium uvarum</name>
    <dbReference type="NCBI Taxonomy" id="2773716"/>
    <lineage>
        <taxon>Eukaryota</taxon>
        <taxon>Fungi</taxon>
        <taxon>Dikarya</taxon>
        <taxon>Ascomycota</taxon>
        <taxon>Pezizomycotina</taxon>
        <taxon>Dothideomycetes</taxon>
        <taxon>Dothideomycetidae</taxon>
        <taxon>Dothideales</taxon>
        <taxon>Saccotheciaceae</taxon>
        <taxon>Aureobasidium</taxon>
    </lineage>
</organism>
<evidence type="ECO:0000313" key="12">
    <source>
        <dbReference type="Proteomes" id="UP000745764"/>
    </source>
</evidence>
<evidence type="ECO:0000256" key="3">
    <source>
        <dbReference type="ARBA" id="ARBA00022664"/>
    </source>
</evidence>
<dbReference type="PROSITE" id="PS50158">
    <property type="entry name" value="ZF_CCHC"/>
    <property type="match status" value="1"/>
</dbReference>
<keyword evidence="6 8" id="KW-0539">Nucleus</keyword>
<feature type="domain" description="CCHC-type" evidence="10">
    <location>
        <begin position="83"/>
        <end position="96"/>
    </location>
</feature>
<dbReference type="SUPFAM" id="SSF57756">
    <property type="entry name" value="Retrovirus zinc finger-like domains"/>
    <property type="match status" value="1"/>
</dbReference>
<evidence type="ECO:0000256" key="8">
    <source>
        <dbReference type="RuleBase" id="RU367071"/>
    </source>
</evidence>
<evidence type="ECO:0000256" key="2">
    <source>
        <dbReference type="ARBA" id="ARBA00007203"/>
    </source>
</evidence>
<dbReference type="PANTHER" id="PTHR12942">
    <property type="entry name" value="STEP II SPLICING FACTOR SLU7"/>
    <property type="match status" value="1"/>
</dbReference>
<evidence type="ECO:0000256" key="6">
    <source>
        <dbReference type="ARBA" id="ARBA00023242"/>
    </source>
</evidence>
<comment type="subcellular location">
    <subcellularLocation>
        <location evidence="1 8">Nucleus</location>
    </subcellularLocation>
</comment>
<keyword evidence="7" id="KW-0862">Zinc</keyword>
<keyword evidence="12" id="KW-1185">Reference proteome</keyword>
<proteinExistence type="inferred from homology"/>
<feature type="compositionally biased region" description="Basic and acidic residues" evidence="9">
    <location>
        <begin position="417"/>
        <end position="463"/>
    </location>
</feature>
<dbReference type="GO" id="GO:0000398">
    <property type="term" value="P:mRNA splicing, via spliceosome"/>
    <property type="evidence" value="ECO:0007669"/>
    <property type="project" value="UniProtKB-UniRule"/>
</dbReference>
<reference evidence="11" key="1">
    <citation type="submission" date="2020-06" db="EMBL/GenBank/DDBJ databases">
        <authorList>
            <person name="Onetto C."/>
        </authorList>
    </citation>
    <scope>NUCLEOTIDE SEQUENCE</scope>
</reference>
<protein>
    <recommendedName>
        <fullName evidence="8">Pre-mRNA-splicing factor SLU7</fullName>
    </recommendedName>
</protein>
<keyword evidence="5 8" id="KW-0508">mRNA splicing</keyword>
<feature type="compositionally biased region" description="Basic and acidic residues" evidence="9">
    <location>
        <begin position="9"/>
        <end position="21"/>
    </location>
</feature>
<feature type="compositionally biased region" description="Acidic residues" evidence="9">
    <location>
        <begin position="165"/>
        <end position="186"/>
    </location>
</feature>
<comment type="similarity">
    <text evidence="2 8">Belongs to the SLU7 family.</text>
</comment>
<evidence type="ECO:0000256" key="1">
    <source>
        <dbReference type="ARBA" id="ARBA00004123"/>
    </source>
</evidence>
<evidence type="ECO:0000256" key="4">
    <source>
        <dbReference type="ARBA" id="ARBA00022728"/>
    </source>
</evidence>
<name>A0A9N8KQQ3_9PEZI</name>
<dbReference type="Proteomes" id="UP000745764">
    <property type="component" value="Unassembled WGS sequence"/>
</dbReference>
<evidence type="ECO:0000259" key="10">
    <source>
        <dbReference type="PROSITE" id="PS50158"/>
    </source>
</evidence>
<evidence type="ECO:0000256" key="9">
    <source>
        <dbReference type="SAM" id="MobiDB-lite"/>
    </source>
</evidence>